<dbReference type="EMBL" id="CAJOAX010009972">
    <property type="protein sequence ID" value="CAF4066495.1"/>
    <property type="molecule type" value="Genomic_DNA"/>
</dbReference>
<evidence type="ECO:0000313" key="3">
    <source>
        <dbReference type="Proteomes" id="UP000663882"/>
    </source>
</evidence>
<protein>
    <submittedName>
        <fullName evidence="1">Uncharacterized protein</fullName>
    </submittedName>
</protein>
<name>A0A814JJF7_9BILA</name>
<proteinExistence type="predicted"/>
<dbReference type="Proteomes" id="UP000663882">
    <property type="component" value="Unassembled WGS sequence"/>
</dbReference>
<dbReference type="AlphaFoldDB" id="A0A814JJF7"/>
<reference evidence="1" key="1">
    <citation type="submission" date="2021-02" db="EMBL/GenBank/DDBJ databases">
        <authorList>
            <person name="Nowell W R."/>
        </authorList>
    </citation>
    <scope>NUCLEOTIDE SEQUENCE</scope>
</reference>
<evidence type="ECO:0000313" key="1">
    <source>
        <dbReference type="EMBL" id="CAF1037860.1"/>
    </source>
</evidence>
<comment type="caution">
    <text evidence="1">The sequence shown here is derived from an EMBL/GenBank/DDBJ whole genome shotgun (WGS) entry which is preliminary data.</text>
</comment>
<dbReference type="InterPro" id="IPR036514">
    <property type="entry name" value="SGNH_hydro_sf"/>
</dbReference>
<dbReference type="EMBL" id="CAJNOO010000805">
    <property type="protein sequence ID" value="CAF1037860.1"/>
    <property type="molecule type" value="Genomic_DNA"/>
</dbReference>
<accession>A0A814JJF7</accession>
<dbReference type="SUPFAM" id="SSF52266">
    <property type="entry name" value="SGNH hydrolase"/>
    <property type="match status" value="1"/>
</dbReference>
<dbReference type="Proteomes" id="UP000663823">
    <property type="component" value="Unassembled WGS sequence"/>
</dbReference>
<sequence length="305" mass="35908">MSKNTASVAKVQKMMQEMHIDDKLSTLSQCILPMVFENQSFNHSPHHQQQLHKQHCDRARFFYRLRQKKKERRLQHGPLSVRHHQQHVKEIKRNNQEQKRENKLITAIVGSSIARNISVKNIENETNEVRLRFKSGSDCADALSWLESTDGQFFMRGVNQLIFILCTNDIHRVGAFETAQRIDYTIEKIRRLYSGVNIIWQLLQQRRRKTWLLPEGQAVLNEIEKCNRLLLELAAKQKFDTIQPAIPIQCMYDGLHPSRYGVEMMETTIRNYLQQNRMVHCFSFSNVPHRFQNDALPVPLMSINF</sequence>
<dbReference type="OrthoDB" id="10019994at2759"/>
<evidence type="ECO:0000313" key="2">
    <source>
        <dbReference type="EMBL" id="CAF4066495.1"/>
    </source>
</evidence>
<dbReference type="Gene3D" id="3.40.50.1110">
    <property type="entry name" value="SGNH hydrolase"/>
    <property type="match status" value="1"/>
</dbReference>
<organism evidence="1 3">
    <name type="scientific">Rotaria sordida</name>
    <dbReference type="NCBI Taxonomy" id="392033"/>
    <lineage>
        <taxon>Eukaryota</taxon>
        <taxon>Metazoa</taxon>
        <taxon>Spiralia</taxon>
        <taxon>Gnathifera</taxon>
        <taxon>Rotifera</taxon>
        <taxon>Eurotatoria</taxon>
        <taxon>Bdelloidea</taxon>
        <taxon>Philodinida</taxon>
        <taxon>Philodinidae</taxon>
        <taxon>Rotaria</taxon>
    </lineage>
</organism>
<gene>
    <name evidence="2" type="ORF">OTI717_LOCUS32427</name>
    <name evidence="1" type="ORF">RFH988_LOCUS16059</name>
</gene>